<evidence type="ECO:0000256" key="2">
    <source>
        <dbReference type="ARBA" id="ARBA00023136"/>
    </source>
</evidence>
<dbReference type="InterPro" id="IPR012910">
    <property type="entry name" value="Plug_dom"/>
</dbReference>
<evidence type="ECO:0000259" key="6">
    <source>
        <dbReference type="Pfam" id="PF00593"/>
    </source>
</evidence>
<evidence type="ECO:0000256" key="1">
    <source>
        <dbReference type="ARBA" id="ARBA00004442"/>
    </source>
</evidence>
<dbReference type="Gene3D" id="2.60.40.1120">
    <property type="entry name" value="Carboxypeptidase-like, regulatory domain"/>
    <property type="match status" value="1"/>
</dbReference>
<proteinExistence type="inferred from homology"/>
<evidence type="ECO:0000256" key="3">
    <source>
        <dbReference type="ARBA" id="ARBA00023237"/>
    </source>
</evidence>
<evidence type="ECO:0000256" key="5">
    <source>
        <dbReference type="SAM" id="SignalP"/>
    </source>
</evidence>
<dbReference type="Pfam" id="PF00593">
    <property type="entry name" value="TonB_dep_Rec_b-barrel"/>
    <property type="match status" value="1"/>
</dbReference>
<protein>
    <submittedName>
        <fullName evidence="8">TonB-dependent receptor domain-containing protein</fullName>
    </submittedName>
</protein>
<dbReference type="Pfam" id="PF13715">
    <property type="entry name" value="CarbopepD_reg_2"/>
    <property type="match status" value="1"/>
</dbReference>
<dbReference type="SUPFAM" id="SSF56935">
    <property type="entry name" value="Porins"/>
    <property type="match status" value="1"/>
</dbReference>
<dbReference type="Pfam" id="PF07715">
    <property type="entry name" value="Plug"/>
    <property type="match status" value="1"/>
</dbReference>
<dbReference type="SUPFAM" id="SSF49464">
    <property type="entry name" value="Carboxypeptidase regulatory domain-like"/>
    <property type="match status" value="1"/>
</dbReference>
<comment type="caution">
    <text evidence="8">The sequence shown here is derived from an EMBL/GenBank/DDBJ whole genome shotgun (WGS) entry which is preliminary data.</text>
</comment>
<evidence type="ECO:0000256" key="4">
    <source>
        <dbReference type="RuleBase" id="RU003357"/>
    </source>
</evidence>
<sequence length="929" mass="102509">MKQFFLFIFLLANMAFAQDKAQVTGKILDGEMNNDPMFGATVVVQGTTTGAQTDFDGIYSLELAAGTYILEFSYVGYGTIVETITLAEGEKKEINKTLKAAADALEEIVLTGNVNRESQNALDLAQQKATSIKQAIGAQEMSNKGISDAAGAVAKISGVSKQEGSSSVYVRGLGDRYLNTTLNGLSLPSNKIENKNIDLNLFSSDVIKNVAVSKAFNSKLYGDFAAGNVDIVSKEYTGKGFFDASVNTGFNTNAIGKNFVKSDGTGSLGFYTRYEHNPYSVVMSHGVDPVEAGSPINSGISLVGGKSFDFENNSRLSFFITAGFENDYRYRKGLTANYAGTYTKLFPQAEEYEYSTTTNAMLNLTYKATDKIKFKFNSLFINSSSDEVGYYGSGGQGFNWDSQSGEERGFYQMNVQFNQDKIFVNQLLGEHKINDKLDIDWGIGINNVFANQPDRKRISLEDYHFALDDNPNTNPVFFTNNAFDNQRYFQKVDDTEFTSYLRASYKTSEEVTINLGLNGRSKERNFQNSRYGYEIIDTSLEVTDVNNLNSIFNMANQGVLYNTYVINAISPENGVGQTNLPGLVENTYKGNLNVLAGYISADINVNEKLLIVPGVRLESIDLETTYDVINVSATDPGVVNMNETLFLPSLNAKYKLSDDANLRFAFSKTASLPEFKEIAPFVYVGVTDRIGGNPDLINSDLGSTTSKVFNFDVKYEWFFNKGELLSLAGFAKQIHDPINLVTAIDATGTERYFRTGDKADIFGVELDVRKILLRDSEEDAKLTAGLNATYMHTKQDLKASNGTYSVSFDRSSDQLQGASPFIVNSDISYKPTFGNYKPMANLIFTYFSDRIYSLGAGSISNKVEKGFASLDFVLKNKIGENAELNFSAKNLLDPSIKIIREDVPAEGGDVTLSEYKRGINIGLQFKYKF</sequence>
<dbReference type="Gene3D" id="2.170.130.10">
    <property type="entry name" value="TonB-dependent receptor, plug domain"/>
    <property type="match status" value="1"/>
</dbReference>
<comment type="subcellular location">
    <subcellularLocation>
        <location evidence="1 4">Cell outer membrane</location>
    </subcellularLocation>
</comment>
<dbReference type="PANTHER" id="PTHR40980:SF5">
    <property type="entry name" value="TONB-DEPENDENT RECEPTOR"/>
    <property type="match status" value="1"/>
</dbReference>
<dbReference type="RefSeq" id="WP_377716063.1">
    <property type="nucleotide sequence ID" value="NZ_JBHTJM010000009.1"/>
</dbReference>
<evidence type="ECO:0000313" key="9">
    <source>
        <dbReference type="Proteomes" id="UP001596997"/>
    </source>
</evidence>
<feature type="signal peptide" evidence="5">
    <location>
        <begin position="1"/>
        <end position="17"/>
    </location>
</feature>
<comment type="similarity">
    <text evidence="4">Belongs to the TonB-dependent receptor family.</text>
</comment>
<keyword evidence="9" id="KW-1185">Reference proteome</keyword>
<evidence type="ECO:0000313" key="8">
    <source>
        <dbReference type="EMBL" id="MFD0964518.1"/>
    </source>
</evidence>
<keyword evidence="5" id="KW-0732">Signal</keyword>
<organism evidence="8 9">
    <name type="scientific">Pseudofulvibacter geojedonensis</name>
    <dbReference type="NCBI Taxonomy" id="1123758"/>
    <lineage>
        <taxon>Bacteria</taxon>
        <taxon>Pseudomonadati</taxon>
        <taxon>Bacteroidota</taxon>
        <taxon>Flavobacteriia</taxon>
        <taxon>Flavobacteriales</taxon>
        <taxon>Flavobacteriaceae</taxon>
        <taxon>Pseudofulvibacter</taxon>
    </lineage>
</organism>
<evidence type="ECO:0000259" key="7">
    <source>
        <dbReference type="Pfam" id="PF07715"/>
    </source>
</evidence>
<dbReference type="PANTHER" id="PTHR40980">
    <property type="entry name" value="PLUG DOMAIN-CONTAINING PROTEIN"/>
    <property type="match status" value="1"/>
</dbReference>
<keyword evidence="8" id="KW-0675">Receptor</keyword>
<dbReference type="Proteomes" id="UP001596997">
    <property type="component" value="Unassembled WGS sequence"/>
</dbReference>
<keyword evidence="2 4" id="KW-0472">Membrane</keyword>
<gene>
    <name evidence="8" type="ORF">ACFQ1O_10940</name>
</gene>
<keyword evidence="3" id="KW-0998">Cell outer membrane</keyword>
<keyword evidence="4" id="KW-0798">TonB box</keyword>
<dbReference type="EMBL" id="JBHTJM010000009">
    <property type="protein sequence ID" value="MFD0964518.1"/>
    <property type="molecule type" value="Genomic_DNA"/>
</dbReference>
<dbReference type="Gene3D" id="2.40.170.20">
    <property type="entry name" value="TonB-dependent receptor, beta-barrel domain"/>
    <property type="match status" value="1"/>
</dbReference>
<feature type="domain" description="TonB-dependent receptor plug" evidence="7">
    <location>
        <begin position="126"/>
        <end position="227"/>
    </location>
</feature>
<name>A0ABW3I3V8_9FLAO</name>
<reference evidence="9" key="1">
    <citation type="journal article" date="2019" name="Int. J. Syst. Evol. Microbiol.">
        <title>The Global Catalogue of Microorganisms (GCM) 10K type strain sequencing project: providing services to taxonomists for standard genome sequencing and annotation.</title>
        <authorList>
            <consortium name="The Broad Institute Genomics Platform"/>
            <consortium name="The Broad Institute Genome Sequencing Center for Infectious Disease"/>
            <person name="Wu L."/>
            <person name="Ma J."/>
        </authorList>
    </citation>
    <scope>NUCLEOTIDE SEQUENCE [LARGE SCALE GENOMIC DNA]</scope>
    <source>
        <strain evidence="9">CCUG 62114</strain>
    </source>
</reference>
<dbReference type="InterPro" id="IPR008969">
    <property type="entry name" value="CarboxyPept-like_regulatory"/>
</dbReference>
<dbReference type="InterPro" id="IPR000531">
    <property type="entry name" value="Beta-barrel_TonB"/>
</dbReference>
<accession>A0ABW3I3V8</accession>
<feature type="chain" id="PRO_5047344105" evidence="5">
    <location>
        <begin position="18"/>
        <end position="929"/>
    </location>
</feature>
<dbReference type="InterPro" id="IPR036942">
    <property type="entry name" value="Beta-barrel_TonB_sf"/>
</dbReference>
<feature type="domain" description="TonB-dependent receptor-like beta-barrel" evidence="6">
    <location>
        <begin position="447"/>
        <end position="891"/>
    </location>
</feature>
<dbReference type="InterPro" id="IPR037066">
    <property type="entry name" value="Plug_dom_sf"/>
</dbReference>